<reference evidence="1 2" key="1">
    <citation type="submission" date="2019-02" db="EMBL/GenBank/DDBJ databases">
        <title>Planctomycetal bacteria perform biofilm scaping via a novel small molecule.</title>
        <authorList>
            <person name="Jeske O."/>
            <person name="Boedeker C."/>
            <person name="Wiegand S."/>
            <person name="Breitling P."/>
            <person name="Kallscheuer N."/>
            <person name="Jogler M."/>
            <person name="Rohde M."/>
            <person name="Petersen J."/>
            <person name="Medema M.H."/>
            <person name="Surup F."/>
            <person name="Jogler C."/>
        </authorList>
    </citation>
    <scope>NUCLEOTIDE SEQUENCE [LARGE SCALE GENOMIC DNA]</scope>
    <source>
        <strain evidence="1 2">Mal15</strain>
    </source>
</reference>
<accession>A0A5B9MCH5</accession>
<proteinExistence type="predicted"/>
<organism evidence="1 2">
    <name type="scientific">Stieleria maiorica</name>
    <dbReference type="NCBI Taxonomy" id="2795974"/>
    <lineage>
        <taxon>Bacteria</taxon>
        <taxon>Pseudomonadati</taxon>
        <taxon>Planctomycetota</taxon>
        <taxon>Planctomycetia</taxon>
        <taxon>Pirellulales</taxon>
        <taxon>Pirellulaceae</taxon>
        <taxon>Stieleria</taxon>
    </lineage>
</organism>
<dbReference type="SUPFAM" id="SSF53335">
    <property type="entry name" value="S-adenosyl-L-methionine-dependent methyltransferases"/>
    <property type="match status" value="1"/>
</dbReference>
<dbReference type="AlphaFoldDB" id="A0A5B9MCH5"/>
<sequence>MPYQEHVEQLLSARNAVGEERFVAQQLLELHQAAAQRERVTILELGVDQGQSTRVFLNAIADKEHSALVSVDVRDCSNAARSGQWTFVQSDSSDTERVFEAAGILKEGIDILYVDSLHTADHVYKEVYGYYPYLNKGAVIFFDDIDSAPYMMGQRKDSVSTEIANRDILSLVESIFMANLKDLDLTIFRGSTGLARLAKRSEKGATLAQPKYCKKRNNRRAWQVIYRLIGKTSYRHGVSTPNPA</sequence>
<dbReference type="InterPro" id="IPR029063">
    <property type="entry name" value="SAM-dependent_MTases_sf"/>
</dbReference>
<dbReference type="KEGG" id="smam:Mal15_27730"/>
<protein>
    <submittedName>
        <fullName evidence="1">Cephalosporin hydroxylase</fullName>
    </submittedName>
</protein>
<dbReference type="Gene3D" id="3.40.50.150">
    <property type="entry name" value="Vaccinia Virus protein VP39"/>
    <property type="match status" value="1"/>
</dbReference>
<evidence type="ECO:0000313" key="2">
    <source>
        <dbReference type="Proteomes" id="UP000321353"/>
    </source>
</evidence>
<dbReference type="Proteomes" id="UP000321353">
    <property type="component" value="Chromosome"/>
</dbReference>
<name>A0A5B9MCH5_9BACT</name>
<keyword evidence="2" id="KW-1185">Reference proteome</keyword>
<gene>
    <name evidence="1" type="ORF">Mal15_27730</name>
</gene>
<evidence type="ECO:0000313" key="1">
    <source>
        <dbReference type="EMBL" id="QEF98718.1"/>
    </source>
</evidence>
<dbReference type="Pfam" id="PF13578">
    <property type="entry name" value="Methyltransf_24"/>
    <property type="match status" value="1"/>
</dbReference>
<dbReference type="EMBL" id="CP036264">
    <property type="protein sequence ID" value="QEF98718.1"/>
    <property type="molecule type" value="Genomic_DNA"/>
</dbReference>